<accession>A0AAP2GJF4</accession>
<protein>
    <submittedName>
        <fullName evidence="2">Uncharacterized protein</fullName>
    </submittedName>
</protein>
<feature type="transmembrane region" description="Helical" evidence="1">
    <location>
        <begin position="37"/>
        <end position="58"/>
    </location>
</feature>
<keyword evidence="1" id="KW-1133">Transmembrane helix</keyword>
<feature type="transmembrane region" description="Helical" evidence="1">
    <location>
        <begin position="70"/>
        <end position="90"/>
    </location>
</feature>
<comment type="caution">
    <text evidence="2">The sequence shown here is derived from an EMBL/GenBank/DDBJ whole genome shotgun (WGS) entry which is preliminary data.</text>
</comment>
<keyword evidence="1" id="KW-0812">Transmembrane</keyword>
<dbReference type="AlphaFoldDB" id="A0AAP2GJF4"/>
<feature type="transmembrane region" description="Helical" evidence="1">
    <location>
        <begin position="140"/>
        <end position="158"/>
    </location>
</feature>
<keyword evidence="3" id="KW-1185">Reference proteome</keyword>
<evidence type="ECO:0000313" key="3">
    <source>
        <dbReference type="Proteomes" id="UP001319200"/>
    </source>
</evidence>
<evidence type="ECO:0000313" key="2">
    <source>
        <dbReference type="EMBL" id="MBT1697959.1"/>
    </source>
</evidence>
<reference evidence="2 3" key="1">
    <citation type="submission" date="2021-05" db="EMBL/GenBank/DDBJ databases">
        <title>A Polyphasic approach of four new species of the genus Ohtaekwangia: Ohtaekwangia histidinii sp. nov., Ohtaekwangia cretensis sp. nov., Ohtaekwangia indiensis sp. nov., Ohtaekwangia reichenbachii sp. nov. from diverse environment.</title>
        <authorList>
            <person name="Octaviana S."/>
        </authorList>
    </citation>
    <scope>NUCLEOTIDE SEQUENCE [LARGE SCALE GENOMIC DNA]</scope>
    <source>
        <strain evidence="2 3">PWU4</strain>
    </source>
</reference>
<name>A0AAP2GJF4_9BACT</name>
<gene>
    <name evidence="2" type="ORF">KK083_13785</name>
</gene>
<dbReference type="Proteomes" id="UP001319200">
    <property type="component" value="Unassembled WGS sequence"/>
</dbReference>
<proteinExistence type="predicted"/>
<sequence length="182" mass="20961">MYYKNIQNISEHHPVNFPTFGNWAMEFISIGQYFHKLYSTVLCIVLLPVLMFSIAYVLPVPAGSSSHSLPLLLALSVVVVSDWLIILISFNKKIKSIRQHQGLRLKLEKYFRLTIVRYTLIASGCVVLAAGLFITRNDLFTVFFVINLMLTGLVWPVPSRVSNDLRLRGDEREMVYYKKDKF</sequence>
<dbReference type="EMBL" id="JAHESF010000012">
    <property type="protein sequence ID" value="MBT1697959.1"/>
    <property type="molecule type" value="Genomic_DNA"/>
</dbReference>
<keyword evidence="1" id="KW-0472">Membrane</keyword>
<evidence type="ECO:0000256" key="1">
    <source>
        <dbReference type="SAM" id="Phobius"/>
    </source>
</evidence>
<organism evidence="2 3">
    <name type="scientific">Chryseosolibacter histidini</name>
    <dbReference type="NCBI Taxonomy" id="2782349"/>
    <lineage>
        <taxon>Bacteria</taxon>
        <taxon>Pseudomonadati</taxon>
        <taxon>Bacteroidota</taxon>
        <taxon>Cytophagia</taxon>
        <taxon>Cytophagales</taxon>
        <taxon>Chryseotaleaceae</taxon>
        <taxon>Chryseosolibacter</taxon>
    </lineage>
</organism>
<feature type="transmembrane region" description="Helical" evidence="1">
    <location>
        <begin position="110"/>
        <end position="134"/>
    </location>
</feature>